<dbReference type="EMBL" id="MVGJ01000030">
    <property type="protein sequence ID" value="OOL82944.1"/>
    <property type="molecule type" value="Genomic_DNA"/>
</dbReference>
<protein>
    <submittedName>
        <fullName evidence="4">Uncharacterized protein</fullName>
    </submittedName>
</protein>
<accession>A0A132ZI29</accession>
<evidence type="ECO:0000313" key="9">
    <source>
        <dbReference type="Proteomes" id="UP000469871"/>
    </source>
</evidence>
<dbReference type="STRING" id="1352.AL014_03300"/>
<dbReference type="RefSeq" id="WP_002286559.1">
    <property type="nucleotide sequence ID" value="NZ_AP022341.1"/>
</dbReference>
<sequence>MEKELSTLDQYLIDPDWGKPKIEETSGRKIRRNLLTNEELAWDQDDLGNHVTIWDHVYLIHLSKHSNKPEYIYVIEDGLIDALEEYDRDNLIDISYYGPGKKYIAEMEAEFDE</sequence>
<evidence type="ECO:0000313" key="7">
    <source>
        <dbReference type="Proteomes" id="UP000191171"/>
    </source>
</evidence>
<reference evidence="1 9" key="4">
    <citation type="submission" date="2019-10" db="EMBL/GenBank/DDBJ databases">
        <title>Evolutionary dynamics of vancomycin-resistant Enterococcus faecium during gastrointestinal tract colonization and bloodstream infection in immunocompromised pediatric patients.</title>
        <authorList>
            <person name="Chilambi G.S."/>
            <person name="Nordstrom H.R."/>
            <person name="Evans D.R."/>
            <person name="Ferrolino J."/>
            <person name="Hayden R.T."/>
            <person name="Maron G.M."/>
            <person name="Vo A.N."/>
            <person name="Gilmore M.S."/>
            <person name="Wolf J."/>
            <person name="Rosch J.W."/>
            <person name="Van Tyne D."/>
        </authorList>
    </citation>
    <scope>NUCLEOTIDE SEQUENCE [LARGE SCALE GENOMIC DNA]</scope>
    <source>
        <strain evidence="1 9">VRECG27</strain>
    </source>
</reference>
<dbReference type="Proteomes" id="UP000249070">
    <property type="component" value="Unassembled WGS sequence"/>
</dbReference>
<dbReference type="Proteomes" id="UP000469871">
    <property type="component" value="Unassembled WGS sequence"/>
</dbReference>
<reference evidence="5 6" key="1">
    <citation type="submission" date="2016-04" db="EMBL/GenBank/DDBJ databases">
        <authorList>
            <person name="Millard A."/>
        </authorList>
    </citation>
    <scope>NUCLEOTIDE SEQUENCE [LARGE SCALE GENOMIC DNA]</scope>
    <source>
        <strain evidence="5">Isolate 22</strain>
    </source>
</reference>
<evidence type="ECO:0000313" key="3">
    <source>
        <dbReference type="EMBL" id="OOL82944.1"/>
    </source>
</evidence>
<comment type="caution">
    <text evidence="4">The sequence shown here is derived from an EMBL/GenBank/DDBJ whole genome shotgun (WGS) entry which is preliminary data.</text>
</comment>
<evidence type="ECO:0000313" key="6">
    <source>
        <dbReference type="Proteomes" id="UP000183509"/>
    </source>
</evidence>
<reference evidence="2" key="5">
    <citation type="submission" date="2023-03" db="EMBL/GenBank/DDBJ databases">
        <authorList>
            <person name="Shen W."/>
            <person name="Cai J."/>
        </authorList>
    </citation>
    <scope>NUCLEOTIDE SEQUENCE</scope>
    <source>
        <strain evidence="2">B1010-2</strain>
    </source>
</reference>
<evidence type="ECO:0000313" key="8">
    <source>
        <dbReference type="Proteomes" id="UP000249070"/>
    </source>
</evidence>
<gene>
    <name evidence="3" type="ORF">B1P95_06640</name>
    <name evidence="4" type="ORF">DKP91_05275</name>
    <name evidence="5" type="ORF">DTPHA_602129</name>
    <name evidence="1" type="ORF">GBM73_05525</name>
    <name evidence="2" type="ORF">P6Z85_14895</name>
</gene>
<dbReference type="EMBL" id="QHGU01000018">
    <property type="protein sequence ID" value="PZM56200.1"/>
    <property type="molecule type" value="Genomic_DNA"/>
</dbReference>
<evidence type="ECO:0000313" key="5">
    <source>
        <dbReference type="EMBL" id="SAM50002.1"/>
    </source>
</evidence>
<name>A0A132ZI29_ENTFC</name>
<dbReference type="AlphaFoldDB" id="A0A132ZI29"/>
<reference evidence="4 8" key="3">
    <citation type="submission" date="2018-05" db="EMBL/GenBank/DDBJ databases">
        <title>Vancomycin-resistant Enterococcus faecium strain from Chelyabinsk, Russia.</title>
        <authorList>
            <person name="Gostev V."/>
            <person name="Goncharov A."/>
            <person name="Kolodzhieva V."/>
            <person name="Suvorov A."/>
            <person name="Sidorenko S."/>
            <person name="Zueva L."/>
        </authorList>
    </citation>
    <scope>NUCLEOTIDE SEQUENCE [LARGE SCALE GENOMIC DNA]</scope>
    <source>
        <strain evidence="4 8">20</strain>
    </source>
</reference>
<reference evidence="3 7" key="2">
    <citation type="submission" date="2017-02" db="EMBL/GenBank/DDBJ databases">
        <title>Clonality and virulence of isolates of VRE in Hematopoietic Stem Cell Transplanted (HSCT) patients.</title>
        <authorList>
            <person name="Marchi A.P."/>
            <person name="Martins R.C."/>
            <person name="Marie S.K."/>
            <person name="Levin A.S."/>
            <person name="Costa S.F."/>
        </authorList>
    </citation>
    <scope>NUCLEOTIDE SEQUENCE [LARGE SCALE GENOMIC DNA]</scope>
    <source>
        <strain evidence="3 7">LIM1759</strain>
    </source>
</reference>
<dbReference type="EMBL" id="WEFP01000001">
    <property type="protein sequence ID" value="KAB7576803.1"/>
    <property type="molecule type" value="Genomic_DNA"/>
</dbReference>
<dbReference type="EMBL" id="FKLM01000043">
    <property type="protein sequence ID" value="SAM50002.1"/>
    <property type="molecule type" value="Genomic_DNA"/>
</dbReference>
<dbReference type="Proteomes" id="UP000183509">
    <property type="component" value="Unassembled WGS sequence"/>
</dbReference>
<dbReference type="Proteomes" id="UP000191171">
    <property type="component" value="Unassembled WGS sequence"/>
</dbReference>
<evidence type="ECO:0000313" key="2">
    <source>
        <dbReference type="EMBL" id="MDT2371386.1"/>
    </source>
</evidence>
<organism evidence="4 8">
    <name type="scientific">Enterococcus faecium</name>
    <name type="common">Streptococcus faecium</name>
    <dbReference type="NCBI Taxonomy" id="1352"/>
    <lineage>
        <taxon>Bacteria</taxon>
        <taxon>Bacillati</taxon>
        <taxon>Bacillota</taxon>
        <taxon>Bacilli</taxon>
        <taxon>Lactobacillales</taxon>
        <taxon>Enterococcaceae</taxon>
        <taxon>Enterococcus</taxon>
    </lineage>
</organism>
<dbReference type="EMBL" id="JARPTX010000133">
    <property type="protein sequence ID" value="MDT2371386.1"/>
    <property type="molecule type" value="Genomic_DNA"/>
</dbReference>
<proteinExistence type="predicted"/>
<dbReference type="Proteomes" id="UP001260956">
    <property type="component" value="Unassembled WGS sequence"/>
</dbReference>
<evidence type="ECO:0000313" key="1">
    <source>
        <dbReference type="EMBL" id="KAB7576803.1"/>
    </source>
</evidence>
<evidence type="ECO:0000313" key="4">
    <source>
        <dbReference type="EMBL" id="PZM56200.1"/>
    </source>
</evidence>